<dbReference type="GO" id="GO:0016567">
    <property type="term" value="P:protein ubiquitination"/>
    <property type="evidence" value="ECO:0007669"/>
    <property type="project" value="InterPro"/>
</dbReference>
<evidence type="ECO:0000259" key="3">
    <source>
        <dbReference type="PROSITE" id="PS50097"/>
    </source>
</evidence>
<evidence type="ECO:0000313" key="5">
    <source>
        <dbReference type="EnsemblPlants" id="PNT64415"/>
    </source>
</evidence>
<feature type="domain" description="BTB" evidence="3">
    <location>
        <begin position="146"/>
        <end position="213"/>
    </location>
</feature>
<accession>A0A2K2CQV1</accession>
<reference evidence="4 5" key="1">
    <citation type="journal article" date="2010" name="Nature">
        <title>Genome sequencing and analysis of the model grass Brachypodium distachyon.</title>
        <authorList>
            <consortium name="International Brachypodium Initiative"/>
        </authorList>
    </citation>
    <scope>NUCLEOTIDE SEQUENCE [LARGE SCALE GENOMIC DNA]</scope>
    <source>
        <strain evidence="4 5">Bd21</strain>
    </source>
</reference>
<dbReference type="InterPro" id="IPR000210">
    <property type="entry name" value="BTB/POZ_dom"/>
</dbReference>
<dbReference type="OrthoDB" id="583614at2759"/>
<evidence type="ECO:0000313" key="6">
    <source>
        <dbReference type="Proteomes" id="UP000008810"/>
    </source>
</evidence>
<name>A0A2K2CQV1_BRADI</name>
<proteinExistence type="inferred from homology"/>
<evidence type="ECO:0000256" key="2">
    <source>
        <dbReference type="ARBA" id="ARBA00010846"/>
    </source>
</evidence>
<dbReference type="Gramene" id="PNT64415">
    <property type="protein sequence ID" value="PNT64415"/>
    <property type="gene ID" value="BRADI_4g28305v3"/>
</dbReference>
<dbReference type="SUPFAM" id="SSF54695">
    <property type="entry name" value="POZ domain"/>
    <property type="match status" value="1"/>
</dbReference>
<dbReference type="PANTHER" id="PTHR26379">
    <property type="entry name" value="BTB/POZ AND MATH DOMAIN-CONTAINING PROTEIN 1"/>
    <property type="match status" value="1"/>
</dbReference>
<comment type="similarity">
    <text evidence="2">Belongs to the Tdpoz family.</text>
</comment>
<dbReference type="Pfam" id="PF00651">
    <property type="entry name" value="BTB"/>
    <property type="match status" value="1"/>
</dbReference>
<organism evidence="4">
    <name type="scientific">Brachypodium distachyon</name>
    <name type="common">Purple false brome</name>
    <name type="synonym">Trachynia distachya</name>
    <dbReference type="NCBI Taxonomy" id="15368"/>
    <lineage>
        <taxon>Eukaryota</taxon>
        <taxon>Viridiplantae</taxon>
        <taxon>Streptophyta</taxon>
        <taxon>Embryophyta</taxon>
        <taxon>Tracheophyta</taxon>
        <taxon>Spermatophyta</taxon>
        <taxon>Magnoliopsida</taxon>
        <taxon>Liliopsida</taxon>
        <taxon>Poales</taxon>
        <taxon>Poaceae</taxon>
        <taxon>BOP clade</taxon>
        <taxon>Pooideae</taxon>
        <taxon>Stipodae</taxon>
        <taxon>Brachypodieae</taxon>
        <taxon>Brachypodium</taxon>
    </lineage>
</organism>
<evidence type="ECO:0000313" key="4">
    <source>
        <dbReference type="EMBL" id="PNT64415.1"/>
    </source>
</evidence>
<dbReference type="InterPro" id="IPR011333">
    <property type="entry name" value="SKP1/BTB/POZ_sf"/>
</dbReference>
<dbReference type="EMBL" id="CM000883">
    <property type="protein sequence ID" value="PNT64415.1"/>
    <property type="molecule type" value="Genomic_DNA"/>
</dbReference>
<dbReference type="InterPro" id="IPR045005">
    <property type="entry name" value="BPM1-6"/>
</dbReference>
<dbReference type="AlphaFoldDB" id="A0A2K2CQV1"/>
<keyword evidence="6" id="KW-1185">Reference proteome</keyword>
<dbReference type="Gene3D" id="3.30.710.10">
    <property type="entry name" value="Potassium Channel Kv1.1, Chain A"/>
    <property type="match status" value="1"/>
</dbReference>
<dbReference type="Gene3D" id="1.25.40.420">
    <property type="match status" value="1"/>
</dbReference>
<dbReference type="CDD" id="cd14733">
    <property type="entry name" value="BACK"/>
    <property type="match status" value="1"/>
</dbReference>
<dbReference type="InterPro" id="IPR056423">
    <property type="entry name" value="BACK_BPM_SPOP"/>
</dbReference>
<reference evidence="5" key="3">
    <citation type="submission" date="2018-08" db="UniProtKB">
        <authorList>
            <consortium name="EnsemblPlants"/>
        </authorList>
    </citation>
    <scope>IDENTIFICATION</scope>
    <source>
        <strain evidence="5">cv. Bd21</strain>
    </source>
</reference>
<protein>
    <recommendedName>
        <fullName evidence="3">BTB domain-containing protein</fullName>
    </recommendedName>
</protein>
<evidence type="ECO:0000256" key="1">
    <source>
        <dbReference type="ARBA" id="ARBA00004906"/>
    </source>
</evidence>
<dbReference type="Proteomes" id="UP000008810">
    <property type="component" value="Chromosome 4"/>
</dbReference>
<dbReference type="PANTHER" id="PTHR26379:SF340">
    <property type="entry name" value="OS09G0338200 PROTEIN"/>
    <property type="match status" value="1"/>
</dbReference>
<dbReference type="SMART" id="SM00225">
    <property type="entry name" value="BTB"/>
    <property type="match status" value="1"/>
</dbReference>
<dbReference type="Pfam" id="PF24570">
    <property type="entry name" value="BACK_BPM_SPOP"/>
    <property type="match status" value="1"/>
</dbReference>
<dbReference type="EnsemblPlants" id="PNT64415">
    <property type="protein sequence ID" value="PNT64415"/>
    <property type="gene ID" value="BRADI_4g28305v3"/>
</dbReference>
<gene>
    <name evidence="5" type="primary">LOC100841263</name>
    <name evidence="4" type="ORF">BRADI_4g28305v3</name>
</gene>
<comment type="pathway">
    <text evidence="1">Protein modification; protein ubiquitination.</text>
</comment>
<sequence>MAEGKSHGCDIIPTKDTHLFHLRVRFSEPKDTHTFVPIVSPVAAAYDCEVIPHMVFLDKRGSPAPSVGTARPVQSSYSETMIRCYNLDAERDEVEANCVVDDHFVVLCSIEVIRDGATSASWTEKEKELPDLGYDLAMMSHKQELADVVFDVDGESFDAHRLVLAARSPVFRAELYGPMTESKMPSITIQDMGASTFRSMLHYLYHGSLPKSGKADVSSTMTEYQHLLVAADRYGIERLKKICEDELCVSRDSITIDNVVSMLELAEVHICPTLKARCLDFLVDGENFKMVGTSCEYLHLMQALPSLLVEVRNRFKIAHERVMKPGAHKKSRIC</sequence>
<dbReference type="PROSITE" id="PS50097">
    <property type="entry name" value="BTB"/>
    <property type="match status" value="1"/>
</dbReference>
<reference evidence="4" key="2">
    <citation type="submission" date="2017-06" db="EMBL/GenBank/DDBJ databases">
        <title>WGS assembly of Brachypodium distachyon.</title>
        <authorList>
            <consortium name="The International Brachypodium Initiative"/>
            <person name="Lucas S."/>
            <person name="Harmon-Smith M."/>
            <person name="Lail K."/>
            <person name="Tice H."/>
            <person name="Grimwood J."/>
            <person name="Bruce D."/>
            <person name="Barry K."/>
            <person name="Shu S."/>
            <person name="Lindquist E."/>
            <person name="Wang M."/>
            <person name="Pitluck S."/>
            <person name="Vogel J.P."/>
            <person name="Garvin D.F."/>
            <person name="Mockler T.C."/>
            <person name="Schmutz J."/>
            <person name="Rokhsar D."/>
            <person name="Bevan M.W."/>
        </authorList>
    </citation>
    <scope>NUCLEOTIDE SEQUENCE</scope>
    <source>
        <strain evidence="4">Bd21</strain>
    </source>
</reference>